<dbReference type="GO" id="GO:0102264">
    <property type="term" value="F:tRNA-dihydrouridine20 synthase activity"/>
    <property type="evidence" value="ECO:0007669"/>
    <property type="project" value="UniProtKB-EC"/>
</dbReference>
<name>A0ABR0LMH2_9PEZI</name>
<gene>
    <name evidence="2" type="primary">dus2_1</name>
    <name evidence="2" type="ORF">LTR16_007202</name>
</gene>
<organism evidence="2 3">
    <name type="scientific">Cryomyces antarcticus</name>
    <dbReference type="NCBI Taxonomy" id="329879"/>
    <lineage>
        <taxon>Eukaryota</taxon>
        <taxon>Fungi</taxon>
        <taxon>Dikarya</taxon>
        <taxon>Ascomycota</taxon>
        <taxon>Pezizomycotina</taxon>
        <taxon>Dothideomycetes</taxon>
        <taxon>Dothideomycetes incertae sedis</taxon>
        <taxon>Cryomyces</taxon>
    </lineage>
</organism>
<feature type="compositionally biased region" description="Low complexity" evidence="1">
    <location>
        <begin position="90"/>
        <end position="106"/>
    </location>
</feature>
<proteinExistence type="predicted"/>
<dbReference type="EMBL" id="JAVRRA010017906">
    <property type="protein sequence ID" value="KAK5193665.1"/>
    <property type="molecule type" value="Genomic_DNA"/>
</dbReference>
<keyword evidence="3" id="KW-1185">Reference proteome</keyword>
<feature type="region of interest" description="Disordered" evidence="1">
    <location>
        <begin position="45"/>
        <end position="130"/>
    </location>
</feature>
<reference evidence="2 3" key="1">
    <citation type="submission" date="2023-08" db="EMBL/GenBank/DDBJ databases">
        <title>Black Yeasts Isolated from many extreme environments.</title>
        <authorList>
            <person name="Coleine C."/>
            <person name="Stajich J.E."/>
            <person name="Selbmann L."/>
        </authorList>
    </citation>
    <scope>NUCLEOTIDE SEQUENCE [LARGE SCALE GENOMIC DNA]</scope>
    <source>
        <strain evidence="2 3">CCFEE 536</strain>
    </source>
</reference>
<sequence length="130" mass="13797">IMPGKDPKYVKMNQSKSYEEVVQILGLEEELAEVAGEVDNRLDIKPKETKAERKAKANESARAAGGDTRKAKKQRAKQRKPQPQVNHSQPGATTPGATTPGATTPGMPLDVAREAGPGSLSEAQAPVLAV</sequence>
<feature type="compositionally biased region" description="Basic and acidic residues" evidence="1">
    <location>
        <begin position="45"/>
        <end position="59"/>
    </location>
</feature>
<accession>A0ABR0LMH2</accession>
<dbReference type="EC" id="1.3.1.91" evidence="2"/>
<feature type="non-terminal residue" evidence="2">
    <location>
        <position position="1"/>
    </location>
</feature>
<protein>
    <submittedName>
        <fullName evidence="2">tRNA-dihydrouridine synthase 2</fullName>
        <ecNumber evidence="2">1.3.1.91</ecNumber>
    </submittedName>
</protein>
<dbReference type="Proteomes" id="UP001357485">
    <property type="component" value="Unassembled WGS sequence"/>
</dbReference>
<evidence type="ECO:0000256" key="1">
    <source>
        <dbReference type="SAM" id="MobiDB-lite"/>
    </source>
</evidence>
<evidence type="ECO:0000313" key="2">
    <source>
        <dbReference type="EMBL" id="KAK5193665.1"/>
    </source>
</evidence>
<evidence type="ECO:0000313" key="3">
    <source>
        <dbReference type="Proteomes" id="UP001357485"/>
    </source>
</evidence>
<feature type="compositionally biased region" description="Basic residues" evidence="1">
    <location>
        <begin position="70"/>
        <end position="80"/>
    </location>
</feature>
<comment type="caution">
    <text evidence="2">The sequence shown here is derived from an EMBL/GenBank/DDBJ whole genome shotgun (WGS) entry which is preliminary data.</text>
</comment>
<keyword evidence="2" id="KW-0560">Oxidoreductase</keyword>